<dbReference type="GO" id="GO:0006434">
    <property type="term" value="P:seryl-tRNA aminoacylation"/>
    <property type="evidence" value="ECO:0007669"/>
    <property type="project" value="InterPro"/>
</dbReference>
<dbReference type="InterPro" id="IPR006195">
    <property type="entry name" value="aa-tRNA-synth_II"/>
</dbReference>
<dbReference type="EMBL" id="CAFBQK010000021">
    <property type="protein sequence ID" value="CAB5047480.1"/>
    <property type="molecule type" value="Genomic_DNA"/>
</dbReference>
<dbReference type="InterPro" id="IPR033729">
    <property type="entry name" value="SerRS_core"/>
</dbReference>
<dbReference type="Gene3D" id="3.30.930.10">
    <property type="entry name" value="Bira Bifunctional Protein, Domain 2"/>
    <property type="match status" value="1"/>
</dbReference>
<protein>
    <recommendedName>
        <fullName evidence="1">serine--tRNA ligase</fullName>
        <ecNumber evidence="1">6.1.1.11</ecNumber>
    </recommendedName>
    <alternativeName>
        <fullName evidence="8">Seryl-tRNA synthetase</fullName>
    </alternativeName>
</protein>
<evidence type="ECO:0000256" key="7">
    <source>
        <dbReference type="ARBA" id="ARBA00023146"/>
    </source>
</evidence>
<keyword evidence="3" id="KW-0436">Ligase</keyword>
<dbReference type="Pfam" id="PF02403">
    <property type="entry name" value="Seryl_tRNA_N"/>
    <property type="match status" value="1"/>
</dbReference>
<dbReference type="InterPro" id="IPR042103">
    <property type="entry name" value="SerRS_1_N_sf"/>
</dbReference>
<dbReference type="GO" id="GO:0005524">
    <property type="term" value="F:ATP binding"/>
    <property type="evidence" value="ECO:0007669"/>
    <property type="project" value="UniProtKB-KW"/>
</dbReference>
<sequence length="422" mass="46469">MIDIKFLRENPEAVRISQRGRGEDPAIVDQILAADEVRRTAIVEFEGLRAEQNIFSKTMGAAKPEEKAAMLEHGKELSALVKAADTRKSEAEETSAQLTLLLSNLLDPAAPIGGEADFVVLEHVGTPRDFTKDGFAPKDHVELGKLLGAIDTERGAKVSGARFYYLTGVGALLEFALVNYAISSAVKAGFIPVIPPVLVKPAAMEGTGFLGQAAENVFTLEKDDFYLVGTSEVPLAAYHMDEVLNAEKLPLRYAGYSTCFRREAGTYGKDTRGIIRVHQFDKVEMFVFCKPEDAVAEHQRLLQWEKDFLNAMEIPFRVIDVASGDLGSSAIRKFDCEAWIPTQDAYREVTSTSNCTEFQARRLNIRMKDAESTKHVSTLNGTLVAIPRMIVAILENHQNEDGSVNVPAALQPFLGMTRFELV</sequence>
<dbReference type="PIRSF" id="PIRSF001529">
    <property type="entry name" value="Ser-tRNA-synth_IIa"/>
    <property type="match status" value="1"/>
</dbReference>
<keyword evidence="7" id="KW-0030">Aminoacyl-tRNA synthetase</keyword>
<dbReference type="PROSITE" id="PS50862">
    <property type="entry name" value="AA_TRNA_LIGASE_II"/>
    <property type="match status" value="1"/>
</dbReference>
<reference evidence="10" key="1">
    <citation type="submission" date="2020-05" db="EMBL/GenBank/DDBJ databases">
        <authorList>
            <person name="Chiriac C."/>
            <person name="Salcher M."/>
            <person name="Ghai R."/>
            <person name="Kavagutti S V."/>
        </authorList>
    </citation>
    <scope>NUCLEOTIDE SEQUENCE</scope>
</reference>
<evidence type="ECO:0000256" key="3">
    <source>
        <dbReference type="ARBA" id="ARBA00022598"/>
    </source>
</evidence>
<dbReference type="InterPro" id="IPR002314">
    <property type="entry name" value="aa-tRNA-synt_IIb"/>
</dbReference>
<proteinExistence type="inferred from homology"/>
<dbReference type="HAMAP" id="MF_00176">
    <property type="entry name" value="Ser_tRNA_synth_type1"/>
    <property type="match status" value="1"/>
</dbReference>
<evidence type="ECO:0000256" key="6">
    <source>
        <dbReference type="ARBA" id="ARBA00022917"/>
    </source>
</evidence>
<evidence type="ECO:0000259" key="9">
    <source>
        <dbReference type="PROSITE" id="PS50862"/>
    </source>
</evidence>
<dbReference type="PANTHER" id="PTHR11778">
    <property type="entry name" value="SERYL-TRNA SYNTHETASE"/>
    <property type="match status" value="1"/>
</dbReference>
<dbReference type="FunFam" id="3.30.930.10:FF:000048">
    <property type="entry name" value="Serine--tRNA ligase"/>
    <property type="match status" value="1"/>
</dbReference>
<organism evidence="10">
    <name type="scientific">freshwater metagenome</name>
    <dbReference type="NCBI Taxonomy" id="449393"/>
    <lineage>
        <taxon>unclassified sequences</taxon>
        <taxon>metagenomes</taxon>
        <taxon>ecological metagenomes</taxon>
    </lineage>
</organism>
<dbReference type="CDD" id="cd00770">
    <property type="entry name" value="SerRS_core"/>
    <property type="match status" value="1"/>
</dbReference>
<evidence type="ECO:0000256" key="4">
    <source>
        <dbReference type="ARBA" id="ARBA00022741"/>
    </source>
</evidence>
<dbReference type="SUPFAM" id="SSF46589">
    <property type="entry name" value="tRNA-binding arm"/>
    <property type="match status" value="1"/>
</dbReference>
<evidence type="ECO:0000256" key="8">
    <source>
        <dbReference type="ARBA" id="ARBA00031113"/>
    </source>
</evidence>
<dbReference type="AlphaFoldDB" id="A0A6J7T3G3"/>
<dbReference type="Gene3D" id="1.10.287.40">
    <property type="entry name" value="Serine-tRNA synthetase, tRNA binding domain"/>
    <property type="match status" value="1"/>
</dbReference>
<evidence type="ECO:0000313" key="10">
    <source>
        <dbReference type="EMBL" id="CAB5047480.1"/>
    </source>
</evidence>
<accession>A0A6J7T3G3</accession>
<dbReference type="InterPro" id="IPR010978">
    <property type="entry name" value="tRNA-bd_arm"/>
</dbReference>
<keyword evidence="2" id="KW-0963">Cytoplasm</keyword>
<dbReference type="GO" id="GO:0004828">
    <property type="term" value="F:serine-tRNA ligase activity"/>
    <property type="evidence" value="ECO:0007669"/>
    <property type="project" value="UniProtKB-EC"/>
</dbReference>
<keyword evidence="6" id="KW-0648">Protein biosynthesis</keyword>
<evidence type="ECO:0000256" key="1">
    <source>
        <dbReference type="ARBA" id="ARBA00012840"/>
    </source>
</evidence>
<gene>
    <name evidence="10" type="ORF">UFOPK4265_00281</name>
</gene>
<dbReference type="EC" id="6.1.1.11" evidence="1"/>
<dbReference type="Pfam" id="PF00587">
    <property type="entry name" value="tRNA-synt_2b"/>
    <property type="match status" value="1"/>
</dbReference>
<feature type="domain" description="Aminoacyl-transfer RNA synthetases class-II family profile" evidence="9">
    <location>
        <begin position="189"/>
        <end position="407"/>
    </location>
</feature>
<dbReference type="NCBIfam" id="TIGR00414">
    <property type="entry name" value="serS"/>
    <property type="match status" value="1"/>
</dbReference>
<keyword evidence="5" id="KW-0067">ATP-binding</keyword>
<dbReference type="InterPro" id="IPR002317">
    <property type="entry name" value="Ser-tRNA-ligase_type_1"/>
</dbReference>
<name>A0A6J7T3G3_9ZZZZ</name>
<dbReference type="InterPro" id="IPR045864">
    <property type="entry name" value="aa-tRNA-synth_II/BPL/LPL"/>
</dbReference>
<evidence type="ECO:0000256" key="5">
    <source>
        <dbReference type="ARBA" id="ARBA00022840"/>
    </source>
</evidence>
<dbReference type="PRINTS" id="PR00981">
    <property type="entry name" value="TRNASYNTHSER"/>
</dbReference>
<dbReference type="SUPFAM" id="SSF55681">
    <property type="entry name" value="Class II aaRS and biotin synthetases"/>
    <property type="match status" value="1"/>
</dbReference>
<keyword evidence="4" id="KW-0547">Nucleotide-binding</keyword>
<evidence type="ECO:0000256" key="2">
    <source>
        <dbReference type="ARBA" id="ARBA00022490"/>
    </source>
</evidence>
<dbReference type="InterPro" id="IPR015866">
    <property type="entry name" value="Ser-tRNA-synth_1_N"/>
</dbReference>